<feature type="transmembrane region" description="Helical" evidence="7">
    <location>
        <begin position="48"/>
        <end position="69"/>
    </location>
</feature>
<evidence type="ECO:0000256" key="2">
    <source>
        <dbReference type="ARBA" id="ARBA00022448"/>
    </source>
</evidence>
<gene>
    <name evidence="9" type="ORF">ACKI1S_46780</name>
</gene>
<evidence type="ECO:0000256" key="3">
    <source>
        <dbReference type="ARBA" id="ARBA00022475"/>
    </source>
</evidence>
<evidence type="ECO:0000256" key="1">
    <source>
        <dbReference type="ARBA" id="ARBA00004651"/>
    </source>
</evidence>
<comment type="caution">
    <text evidence="9">The sequence shown here is derived from an EMBL/GenBank/DDBJ whole genome shotgun (WGS) entry which is preliminary data.</text>
</comment>
<dbReference type="RefSeq" id="WP_409085578.1">
    <property type="nucleotide sequence ID" value="NZ_JBJVMW010000064.1"/>
</dbReference>
<dbReference type="PANTHER" id="PTHR23517">
    <property type="entry name" value="RESISTANCE PROTEIN MDTM, PUTATIVE-RELATED-RELATED"/>
    <property type="match status" value="1"/>
</dbReference>
<dbReference type="Proteomes" id="UP001631993">
    <property type="component" value="Unassembled WGS sequence"/>
</dbReference>
<keyword evidence="10" id="KW-1185">Reference proteome</keyword>
<evidence type="ECO:0000256" key="5">
    <source>
        <dbReference type="ARBA" id="ARBA00022989"/>
    </source>
</evidence>
<dbReference type="Pfam" id="PF07690">
    <property type="entry name" value="MFS_1"/>
    <property type="match status" value="1"/>
</dbReference>
<dbReference type="InterPro" id="IPR020846">
    <property type="entry name" value="MFS_dom"/>
</dbReference>
<feature type="domain" description="Major facilitator superfamily (MFS) profile" evidence="8">
    <location>
        <begin position="1"/>
        <end position="129"/>
    </location>
</feature>
<evidence type="ECO:0000313" key="9">
    <source>
        <dbReference type="EMBL" id="MFM9653568.1"/>
    </source>
</evidence>
<dbReference type="InterPro" id="IPR011701">
    <property type="entry name" value="MFS"/>
</dbReference>
<evidence type="ECO:0000313" key="10">
    <source>
        <dbReference type="Proteomes" id="UP001631993"/>
    </source>
</evidence>
<proteinExistence type="predicted"/>
<feature type="transmembrane region" description="Helical" evidence="7">
    <location>
        <begin position="6"/>
        <end position="28"/>
    </location>
</feature>
<keyword evidence="2" id="KW-0813">Transport</keyword>
<dbReference type="InterPro" id="IPR036259">
    <property type="entry name" value="MFS_trans_sf"/>
</dbReference>
<dbReference type="Gene3D" id="1.20.1250.20">
    <property type="entry name" value="MFS general substrate transporter like domains"/>
    <property type="match status" value="1"/>
</dbReference>
<comment type="subcellular location">
    <subcellularLocation>
        <location evidence="1">Cell membrane</location>
        <topology evidence="1">Multi-pass membrane protein</topology>
    </subcellularLocation>
</comment>
<keyword evidence="5 7" id="KW-1133">Transmembrane helix</keyword>
<evidence type="ECO:0000256" key="6">
    <source>
        <dbReference type="ARBA" id="ARBA00023136"/>
    </source>
</evidence>
<keyword evidence="6 7" id="KW-0472">Membrane</keyword>
<reference evidence="9 10" key="1">
    <citation type="submission" date="2024-12" db="EMBL/GenBank/DDBJ databases">
        <title>Forecasting of Potato common scab and diversities of Pathogenic streptomyces spp. in china.</title>
        <authorList>
            <person name="Handique U."/>
            <person name="Wu J."/>
        </authorList>
    </citation>
    <scope>NUCLEOTIDE SEQUENCE [LARGE SCALE GENOMIC DNA]</scope>
    <source>
        <strain evidence="9 10">ZRIMU1585</strain>
    </source>
</reference>
<dbReference type="PROSITE" id="PS50850">
    <property type="entry name" value="MFS"/>
    <property type="match status" value="1"/>
</dbReference>
<name>A0ABW9IYQ2_STRGJ</name>
<keyword evidence="4 7" id="KW-0812">Transmembrane</keyword>
<dbReference type="InterPro" id="IPR050171">
    <property type="entry name" value="MFS_Transporters"/>
</dbReference>
<accession>A0ABW9IYQ2</accession>
<feature type="non-terminal residue" evidence="9">
    <location>
        <position position="129"/>
    </location>
</feature>
<sequence length="129" mass="13344">MNVAQVGLALSIGAGIALLGGPHTGTLIDRIGPGKMAALSCLLRTGAFLAYLGIDQFWQIIAISAVVIWSDNAFWPSDSAMIIALCGREQRARWYALGRTVRSVGMGLGAALSGVIVASGSDGARMVVL</sequence>
<protein>
    <submittedName>
        <fullName evidence="9">MFS transporter</fullName>
    </submittedName>
</protein>
<organism evidence="9 10">
    <name type="scientific">Streptomyces galilaeus</name>
    <dbReference type="NCBI Taxonomy" id="33899"/>
    <lineage>
        <taxon>Bacteria</taxon>
        <taxon>Bacillati</taxon>
        <taxon>Actinomycetota</taxon>
        <taxon>Actinomycetes</taxon>
        <taxon>Kitasatosporales</taxon>
        <taxon>Streptomycetaceae</taxon>
        <taxon>Streptomyces</taxon>
    </lineage>
</organism>
<keyword evidence="3" id="KW-1003">Cell membrane</keyword>
<evidence type="ECO:0000256" key="4">
    <source>
        <dbReference type="ARBA" id="ARBA00022692"/>
    </source>
</evidence>
<evidence type="ECO:0000256" key="7">
    <source>
        <dbReference type="SAM" id="Phobius"/>
    </source>
</evidence>
<dbReference type="EMBL" id="JBJVNE010000063">
    <property type="protein sequence ID" value="MFM9653568.1"/>
    <property type="molecule type" value="Genomic_DNA"/>
</dbReference>
<dbReference type="SUPFAM" id="SSF103473">
    <property type="entry name" value="MFS general substrate transporter"/>
    <property type="match status" value="1"/>
</dbReference>
<evidence type="ECO:0000259" key="8">
    <source>
        <dbReference type="PROSITE" id="PS50850"/>
    </source>
</evidence>
<dbReference type="PANTHER" id="PTHR23517:SF2">
    <property type="entry name" value="MULTIDRUG RESISTANCE PROTEIN MDTH"/>
    <property type="match status" value="1"/>
</dbReference>